<proteinExistence type="predicted"/>
<dbReference type="Gene3D" id="1.10.1060.10">
    <property type="entry name" value="Alpha-helical ferredoxin"/>
    <property type="match status" value="1"/>
</dbReference>
<evidence type="ECO:0000256" key="3">
    <source>
        <dbReference type="ARBA" id="ARBA00023002"/>
    </source>
</evidence>
<evidence type="ECO:0000256" key="1">
    <source>
        <dbReference type="ARBA" id="ARBA00022485"/>
    </source>
</evidence>
<feature type="domain" description="4Fe-4S ferredoxin-type" evidence="6">
    <location>
        <begin position="64"/>
        <end position="96"/>
    </location>
</feature>
<reference evidence="7" key="1">
    <citation type="journal article" date="2020" name="mSystems">
        <title>Genome- and Community-Level Interaction Insights into Carbon Utilization and Element Cycling Functions of Hydrothermarchaeota in Hydrothermal Sediment.</title>
        <authorList>
            <person name="Zhou Z."/>
            <person name="Liu Y."/>
            <person name="Xu W."/>
            <person name="Pan J."/>
            <person name="Luo Z.H."/>
            <person name="Li M."/>
        </authorList>
    </citation>
    <scope>NUCLEOTIDE SEQUENCE [LARGE SCALE GENOMIC DNA]</scope>
    <source>
        <strain evidence="7">SpSt-1019</strain>
    </source>
</reference>
<dbReference type="GO" id="GO:0005886">
    <property type="term" value="C:plasma membrane"/>
    <property type="evidence" value="ECO:0007669"/>
    <property type="project" value="TreeGrafter"/>
</dbReference>
<dbReference type="InterPro" id="IPR051460">
    <property type="entry name" value="HdrC_iron-sulfur_subunit"/>
</dbReference>
<dbReference type="InterPro" id="IPR017896">
    <property type="entry name" value="4Fe4S_Fe-S-bd"/>
</dbReference>
<dbReference type="GO" id="GO:0016491">
    <property type="term" value="F:oxidoreductase activity"/>
    <property type="evidence" value="ECO:0007669"/>
    <property type="project" value="UniProtKB-KW"/>
</dbReference>
<name>A0A7C5KGV4_9BACT</name>
<dbReference type="InterPro" id="IPR017900">
    <property type="entry name" value="4Fe4S_Fe_S_CS"/>
</dbReference>
<dbReference type="SUPFAM" id="SSF46548">
    <property type="entry name" value="alpha-helical ferredoxin"/>
    <property type="match status" value="1"/>
</dbReference>
<sequence length="187" mass="20379">MAEVEVLNISEGEVGFSDEIIKLGAEELLDCIQCAKCAAACPMVLAGFEFFNKRIIQSILIGQKEILLDDNSIWACQACNRCTEVCPRKVEPFAVVMAMRRSAIREFALPTLAIEGLKSLYDVGHAVYFANAGENRKKVGLPEKPPTTANNPQALKELRILMNKSVLSSLGIIPMDAGLSDVTCCEV</sequence>
<dbReference type="EMBL" id="DRUY01000077">
    <property type="protein sequence ID" value="HHI65355.1"/>
    <property type="molecule type" value="Genomic_DNA"/>
</dbReference>
<evidence type="ECO:0000256" key="2">
    <source>
        <dbReference type="ARBA" id="ARBA00022723"/>
    </source>
</evidence>
<dbReference type="GO" id="GO:0051539">
    <property type="term" value="F:4 iron, 4 sulfur cluster binding"/>
    <property type="evidence" value="ECO:0007669"/>
    <property type="project" value="UniProtKB-KW"/>
</dbReference>
<dbReference type="Pfam" id="PF13183">
    <property type="entry name" value="Fer4_8"/>
    <property type="match status" value="1"/>
</dbReference>
<dbReference type="PANTHER" id="PTHR43255:SF1">
    <property type="entry name" value="IRON-SULFUR-BINDING OXIDOREDUCTASE FADF-RELATED"/>
    <property type="match status" value="1"/>
</dbReference>
<keyword evidence="2" id="KW-0479">Metal-binding</keyword>
<dbReference type="PANTHER" id="PTHR43255">
    <property type="entry name" value="IRON-SULFUR-BINDING OXIDOREDUCTASE FADF-RELATED-RELATED"/>
    <property type="match status" value="1"/>
</dbReference>
<keyword evidence="5" id="KW-0411">Iron-sulfur</keyword>
<gene>
    <name evidence="7" type="ORF">ENL70_02245</name>
</gene>
<evidence type="ECO:0000259" key="6">
    <source>
        <dbReference type="PROSITE" id="PS51379"/>
    </source>
</evidence>
<evidence type="ECO:0000256" key="5">
    <source>
        <dbReference type="ARBA" id="ARBA00023014"/>
    </source>
</evidence>
<dbReference type="PROSITE" id="PS00198">
    <property type="entry name" value="4FE4S_FER_1"/>
    <property type="match status" value="2"/>
</dbReference>
<keyword evidence="4" id="KW-0408">Iron</keyword>
<evidence type="ECO:0000313" key="7">
    <source>
        <dbReference type="EMBL" id="HHI65355.1"/>
    </source>
</evidence>
<keyword evidence="3" id="KW-0560">Oxidoreductase</keyword>
<protein>
    <submittedName>
        <fullName evidence="7">4Fe-4S dicluster domain-containing protein</fullName>
    </submittedName>
</protein>
<dbReference type="PROSITE" id="PS51379">
    <property type="entry name" value="4FE4S_FER_2"/>
    <property type="match status" value="1"/>
</dbReference>
<keyword evidence="1" id="KW-0004">4Fe-4S</keyword>
<evidence type="ECO:0000256" key="4">
    <source>
        <dbReference type="ARBA" id="ARBA00023004"/>
    </source>
</evidence>
<comment type="caution">
    <text evidence="7">The sequence shown here is derived from an EMBL/GenBank/DDBJ whole genome shotgun (WGS) entry which is preliminary data.</text>
</comment>
<dbReference type="AlphaFoldDB" id="A0A7C5KGV4"/>
<dbReference type="InterPro" id="IPR009051">
    <property type="entry name" value="Helical_ferredxn"/>
</dbReference>
<organism evidence="7">
    <name type="scientific">Thermodesulfobium narugense</name>
    <dbReference type="NCBI Taxonomy" id="184064"/>
    <lineage>
        <taxon>Bacteria</taxon>
        <taxon>Pseudomonadati</taxon>
        <taxon>Thermodesulfobiota</taxon>
        <taxon>Thermodesulfobiia</taxon>
        <taxon>Thermodesulfobiales</taxon>
        <taxon>Thermodesulfobiaceae</taxon>
        <taxon>Thermodesulfobium</taxon>
    </lineage>
</organism>
<accession>A0A7C5KGV4</accession>
<dbReference type="GO" id="GO:0046872">
    <property type="term" value="F:metal ion binding"/>
    <property type="evidence" value="ECO:0007669"/>
    <property type="project" value="UniProtKB-KW"/>
</dbReference>